<reference evidence="3" key="2">
    <citation type="submission" date="2016-03" db="EMBL/GenBank/DDBJ databases">
        <title>Streptococcus antelopensis sp. nov., isolated from the feces of the Tibetan antelope (Pantholops hodgsonii) in Hoh Xil National Nature Reserve, Qinghai, China.</title>
        <authorList>
            <person name="Bai X."/>
        </authorList>
    </citation>
    <scope>NUCLEOTIDE SEQUENCE [LARGE SCALE GENOMIC DNA]</scope>
    <source>
        <strain evidence="3">TA 26</strain>
    </source>
</reference>
<dbReference type="Proteomes" id="UP000077317">
    <property type="component" value="Chromosome"/>
</dbReference>
<dbReference type="EMBL" id="CP014699">
    <property type="protein sequence ID" value="AND79519.1"/>
    <property type="molecule type" value="Genomic_DNA"/>
</dbReference>
<name>A0A172Q7Q4_9STRE</name>
<organism evidence="2 3">
    <name type="scientific">Streptococcus pantholopis</name>
    <dbReference type="NCBI Taxonomy" id="1811193"/>
    <lineage>
        <taxon>Bacteria</taxon>
        <taxon>Bacillati</taxon>
        <taxon>Bacillota</taxon>
        <taxon>Bacilli</taxon>
        <taxon>Lactobacillales</taxon>
        <taxon>Streptococcaceae</taxon>
        <taxon>Streptococcus</taxon>
    </lineage>
</organism>
<sequence>MKRWKKIVLIAGLCLSFSGAILLQIGYKAGGFQSMVDKNKGDFILQEEKLTSFNNLEADLDRLDISIKETDAKQAYLSYYNVKNQSPLKLTNRKGKLRLTENKKVTSVYKNRIHLLSISDLILWLQQSFADQPNPYQAVLYLPKGSELTSCSLSVNSGDLKLANLTVDNCSLEVKNGDLSISGNSFKKSEVLVSNGDFKAADCQFQNGTFIISNGDSRLNSVTMKNCSLESGNGDVKINEAIVSDSKLHLNDGDLKAEEISFKGINDISNQNGDSKFELSSYNVFVTAQSQNGDCSVSSQATADYKSDNRLTLFSVNGDLKVR</sequence>
<dbReference type="OrthoDB" id="2211232at2"/>
<gene>
    <name evidence="2" type="ORF">A0O21_05480</name>
</gene>
<dbReference type="STRING" id="1811193.A0O21_05480"/>
<proteinExistence type="predicted"/>
<evidence type="ECO:0000313" key="3">
    <source>
        <dbReference type="Proteomes" id="UP000077317"/>
    </source>
</evidence>
<reference evidence="2 3" key="1">
    <citation type="journal article" date="2016" name="Int. J. Syst. Evol. Microbiol.">
        <title>Streptococcuspantholopis sp. nov., isolated from faeces of the Tibetan antelope (Pantholops hodgsonii).</title>
        <authorList>
            <person name="Bai X."/>
            <person name="Xiong Y."/>
            <person name="Lu S."/>
            <person name="Jin D."/>
            <person name="Lai X."/>
            <person name="Yang J."/>
            <person name="Niu L."/>
            <person name="Hu S."/>
            <person name="Meng X."/>
            <person name="Pu J."/>
            <person name="Ye C."/>
            <person name="Xu J."/>
        </authorList>
    </citation>
    <scope>NUCLEOTIDE SEQUENCE [LARGE SCALE GENOMIC DNA]</scope>
    <source>
        <strain evidence="2 3">TA 26</strain>
    </source>
</reference>
<dbReference type="AlphaFoldDB" id="A0A172Q7Q4"/>
<protein>
    <recommendedName>
        <fullName evidence="1">DUF4097 domain-containing protein</fullName>
    </recommendedName>
</protein>
<accession>A0A172Q7Q4</accession>
<evidence type="ECO:0000313" key="2">
    <source>
        <dbReference type="EMBL" id="AND79519.1"/>
    </source>
</evidence>
<dbReference type="KEGG" id="spat:A0O21_05480"/>
<dbReference type="InterPro" id="IPR025164">
    <property type="entry name" value="Toastrack_DUF4097"/>
</dbReference>
<evidence type="ECO:0000259" key="1">
    <source>
        <dbReference type="Pfam" id="PF13349"/>
    </source>
</evidence>
<feature type="domain" description="DUF4097" evidence="1">
    <location>
        <begin position="54"/>
        <end position="322"/>
    </location>
</feature>
<dbReference type="RefSeq" id="WP_067062500.1">
    <property type="nucleotide sequence ID" value="NZ_CP014699.1"/>
</dbReference>
<keyword evidence="3" id="KW-1185">Reference proteome</keyword>
<dbReference type="Pfam" id="PF13349">
    <property type="entry name" value="DUF4097"/>
    <property type="match status" value="1"/>
</dbReference>